<evidence type="ECO:0000256" key="2">
    <source>
        <dbReference type="SAM" id="MobiDB-lite"/>
    </source>
</evidence>
<dbReference type="Pfam" id="PF01551">
    <property type="entry name" value="Peptidase_M23"/>
    <property type="match status" value="1"/>
</dbReference>
<evidence type="ECO:0000259" key="3">
    <source>
        <dbReference type="PROSITE" id="PS51782"/>
    </source>
</evidence>
<evidence type="ECO:0000256" key="1">
    <source>
        <dbReference type="ARBA" id="ARBA00038420"/>
    </source>
</evidence>
<accession>A0ABQ6E4F5</accession>
<name>A0ABQ6E4F5_9GAMM</name>
<evidence type="ECO:0000313" key="5">
    <source>
        <dbReference type="Proteomes" id="UP001157353"/>
    </source>
</evidence>
<dbReference type="PROSITE" id="PS51782">
    <property type="entry name" value="LYSM"/>
    <property type="match status" value="1"/>
</dbReference>
<dbReference type="Proteomes" id="UP001157353">
    <property type="component" value="Unassembled WGS sequence"/>
</dbReference>
<comment type="caution">
    <text evidence="4">The sequence shown here is derived from an EMBL/GenBank/DDBJ whole genome shotgun (WGS) entry which is preliminary data.</text>
</comment>
<feature type="region of interest" description="Disordered" evidence="2">
    <location>
        <begin position="1"/>
        <end position="35"/>
    </location>
</feature>
<dbReference type="InterPro" id="IPR016047">
    <property type="entry name" value="M23ase_b-sheet_dom"/>
</dbReference>
<dbReference type="InterPro" id="IPR018392">
    <property type="entry name" value="LysM"/>
</dbReference>
<keyword evidence="5" id="KW-1185">Reference proteome</keyword>
<sequence>MDRAPVSDLTAQPNSHTKATDVTTSRSAVKKGSTNKKTYKVQKGDTLYSIGWKTGLDVNTLVQHNNLKAPYIIKVGQTLQLTNNKIHAAKKVNNKSDLPSQNVNKTSNTACTGQNCQKNKPVAIAQEKTKAYSTDNVDKRSTVSKKSTVNDQKVSDWQWPVKGKLTKKFSASLSGMQGISIVNDRATPIYATASGQVVYAGNGLRGYGNLIIIKHNFDYLSAYAHNETLLVRENEVIKKGQKIATMGDSGTGHVHLHFEIRYRGKSVDPLRYLPKR</sequence>
<gene>
    <name evidence="4" type="primary">nlpD</name>
    <name evidence="4" type="ORF">GCM10007916_32960</name>
</gene>
<comment type="similarity">
    <text evidence="1">Belongs to the E.coli NlpD/Haemophilus LppB family.</text>
</comment>
<keyword evidence="4" id="KW-0449">Lipoprotein</keyword>
<feature type="domain" description="LysM" evidence="3">
    <location>
        <begin position="37"/>
        <end position="81"/>
    </location>
</feature>
<dbReference type="SUPFAM" id="SSF51261">
    <property type="entry name" value="Duplicated hybrid motif"/>
    <property type="match status" value="1"/>
</dbReference>
<dbReference type="SMART" id="SM00257">
    <property type="entry name" value="LysM"/>
    <property type="match status" value="1"/>
</dbReference>
<dbReference type="InterPro" id="IPR036779">
    <property type="entry name" value="LysM_dom_sf"/>
</dbReference>
<protein>
    <submittedName>
        <fullName evidence="4">Lipoprotein NlpD</fullName>
    </submittedName>
</protein>
<feature type="compositionally biased region" description="Polar residues" evidence="2">
    <location>
        <begin position="9"/>
        <end position="27"/>
    </location>
</feature>
<organism evidence="4 5">
    <name type="scientific">Psychromonas marina</name>
    <dbReference type="NCBI Taxonomy" id="88364"/>
    <lineage>
        <taxon>Bacteria</taxon>
        <taxon>Pseudomonadati</taxon>
        <taxon>Pseudomonadota</taxon>
        <taxon>Gammaproteobacteria</taxon>
        <taxon>Alteromonadales</taxon>
        <taxon>Psychromonadaceae</taxon>
        <taxon>Psychromonas</taxon>
    </lineage>
</organism>
<dbReference type="InterPro" id="IPR011055">
    <property type="entry name" value="Dup_hybrid_motif"/>
</dbReference>
<dbReference type="Gene3D" id="2.70.70.10">
    <property type="entry name" value="Glucose Permease (Domain IIA)"/>
    <property type="match status" value="1"/>
</dbReference>
<dbReference type="CDD" id="cd00118">
    <property type="entry name" value="LysM"/>
    <property type="match status" value="1"/>
</dbReference>
<dbReference type="PANTHER" id="PTHR21666">
    <property type="entry name" value="PEPTIDASE-RELATED"/>
    <property type="match status" value="1"/>
</dbReference>
<dbReference type="EMBL" id="BSPQ01000019">
    <property type="protein sequence ID" value="GLS92226.1"/>
    <property type="molecule type" value="Genomic_DNA"/>
</dbReference>
<reference evidence="5" key="1">
    <citation type="journal article" date="2019" name="Int. J. Syst. Evol. Microbiol.">
        <title>The Global Catalogue of Microorganisms (GCM) 10K type strain sequencing project: providing services to taxonomists for standard genome sequencing and annotation.</title>
        <authorList>
            <consortium name="The Broad Institute Genomics Platform"/>
            <consortium name="The Broad Institute Genome Sequencing Center for Infectious Disease"/>
            <person name="Wu L."/>
            <person name="Ma J."/>
        </authorList>
    </citation>
    <scope>NUCLEOTIDE SEQUENCE [LARGE SCALE GENOMIC DNA]</scope>
    <source>
        <strain evidence="5">NBRC 103166</strain>
    </source>
</reference>
<dbReference type="CDD" id="cd12797">
    <property type="entry name" value="M23_peptidase"/>
    <property type="match status" value="1"/>
</dbReference>
<evidence type="ECO:0000313" key="4">
    <source>
        <dbReference type="EMBL" id="GLS92226.1"/>
    </source>
</evidence>
<dbReference type="PANTHER" id="PTHR21666:SF263">
    <property type="entry name" value="MUREIN HYDROLASE ACTIVATOR NLPD"/>
    <property type="match status" value="1"/>
</dbReference>
<proteinExistence type="inferred from homology"/>
<dbReference type="Gene3D" id="3.10.350.10">
    <property type="entry name" value="LysM domain"/>
    <property type="match status" value="1"/>
</dbReference>
<dbReference type="Pfam" id="PF01476">
    <property type="entry name" value="LysM"/>
    <property type="match status" value="1"/>
</dbReference>
<dbReference type="InterPro" id="IPR050570">
    <property type="entry name" value="Cell_wall_metabolism_enzyme"/>
</dbReference>